<proteinExistence type="predicted"/>
<name>A0A2A4TBK2_9DELT</name>
<dbReference type="InterPro" id="IPR036061">
    <property type="entry name" value="CheW-like_dom_sf"/>
</dbReference>
<dbReference type="PANTHER" id="PTHR22617">
    <property type="entry name" value="CHEMOTAXIS SENSOR HISTIDINE KINASE-RELATED"/>
    <property type="match status" value="1"/>
</dbReference>
<dbReference type="EMBL" id="NVSR01000002">
    <property type="protein sequence ID" value="PCI30741.1"/>
    <property type="molecule type" value="Genomic_DNA"/>
</dbReference>
<dbReference type="GO" id="GO:0007165">
    <property type="term" value="P:signal transduction"/>
    <property type="evidence" value="ECO:0007669"/>
    <property type="project" value="InterPro"/>
</dbReference>
<dbReference type="Pfam" id="PF01584">
    <property type="entry name" value="CheW"/>
    <property type="match status" value="1"/>
</dbReference>
<feature type="domain" description="CheW-like" evidence="1">
    <location>
        <begin position="13"/>
        <end position="153"/>
    </location>
</feature>
<dbReference type="Proteomes" id="UP000218113">
    <property type="component" value="Unassembled WGS sequence"/>
</dbReference>
<comment type="caution">
    <text evidence="2">The sequence shown here is derived from an EMBL/GenBank/DDBJ whole genome shotgun (WGS) entry which is preliminary data.</text>
</comment>
<dbReference type="SMART" id="SM00260">
    <property type="entry name" value="CheW"/>
    <property type="match status" value="1"/>
</dbReference>
<dbReference type="InterPro" id="IPR002545">
    <property type="entry name" value="CheW-lke_dom"/>
</dbReference>
<evidence type="ECO:0000313" key="2">
    <source>
        <dbReference type="EMBL" id="PCI30741.1"/>
    </source>
</evidence>
<dbReference type="SUPFAM" id="SSF50341">
    <property type="entry name" value="CheW-like"/>
    <property type="match status" value="1"/>
</dbReference>
<gene>
    <name evidence="2" type="ORF">COB67_00905</name>
</gene>
<reference evidence="3" key="1">
    <citation type="submission" date="2017-08" db="EMBL/GenBank/DDBJ databases">
        <title>A dynamic microbial community with high functional redundancy inhabits the cold, oxic subseafloor aquifer.</title>
        <authorList>
            <person name="Tully B.J."/>
            <person name="Wheat C.G."/>
            <person name="Glazer B.T."/>
            <person name="Huber J.A."/>
        </authorList>
    </citation>
    <scope>NUCLEOTIDE SEQUENCE [LARGE SCALE GENOMIC DNA]</scope>
</reference>
<dbReference type="Gene3D" id="2.40.50.180">
    <property type="entry name" value="CheA-289, Domain 4"/>
    <property type="match status" value="1"/>
</dbReference>
<protein>
    <submittedName>
        <fullName evidence="2">Chemotaxis protein CheW</fullName>
    </submittedName>
</protein>
<dbReference type="PROSITE" id="PS50851">
    <property type="entry name" value="CHEW"/>
    <property type="match status" value="1"/>
</dbReference>
<dbReference type="AlphaFoldDB" id="A0A2A4TBK2"/>
<dbReference type="InterPro" id="IPR039315">
    <property type="entry name" value="CheW"/>
</dbReference>
<sequence>MSEKSTQLFKESGGKLLTFLIGEQEYGIQILEAREVVGLMEIDPVPQTPKFMKGVINLRGKIIPVIDLRSKFGMEQGQGSSESCIVVVDIQGKLTGTIVDFLVGVVTIEEKDFEDSPDLGANINTMFITGMAKLDKRVIIVLDMENVLSNEELVLVHADH</sequence>
<evidence type="ECO:0000313" key="3">
    <source>
        <dbReference type="Proteomes" id="UP000218113"/>
    </source>
</evidence>
<dbReference type="Gene3D" id="2.30.30.40">
    <property type="entry name" value="SH3 Domains"/>
    <property type="match status" value="1"/>
</dbReference>
<dbReference type="PANTHER" id="PTHR22617:SF23">
    <property type="entry name" value="CHEMOTAXIS PROTEIN CHEW"/>
    <property type="match status" value="1"/>
</dbReference>
<dbReference type="GO" id="GO:0005829">
    <property type="term" value="C:cytosol"/>
    <property type="evidence" value="ECO:0007669"/>
    <property type="project" value="TreeGrafter"/>
</dbReference>
<dbReference type="GO" id="GO:0006935">
    <property type="term" value="P:chemotaxis"/>
    <property type="evidence" value="ECO:0007669"/>
    <property type="project" value="InterPro"/>
</dbReference>
<accession>A0A2A4TBK2</accession>
<evidence type="ECO:0000259" key="1">
    <source>
        <dbReference type="PROSITE" id="PS50851"/>
    </source>
</evidence>
<organism evidence="2 3">
    <name type="scientific">SAR324 cluster bacterium</name>
    <dbReference type="NCBI Taxonomy" id="2024889"/>
    <lineage>
        <taxon>Bacteria</taxon>
        <taxon>Deltaproteobacteria</taxon>
        <taxon>SAR324 cluster</taxon>
    </lineage>
</organism>